<protein>
    <submittedName>
        <fullName evidence="2">Uncharacterized protein</fullName>
    </submittedName>
</protein>
<comment type="caution">
    <text evidence="2">The sequence shown here is derived from an EMBL/GenBank/DDBJ whole genome shotgun (WGS) entry which is preliminary data.</text>
</comment>
<reference evidence="2 3" key="1">
    <citation type="journal article" date="2019" name="Fungal Biol. Biotechnol.">
        <title>Draft genome sequence of fastidious pathogen Ceratobasidium theobromae, which causes vascular-streak dieback in Theobroma cacao.</title>
        <authorList>
            <person name="Ali S.S."/>
            <person name="Asman A."/>
            <person name="Shao J."/>
            <person name="Firmansyah A.P."/>
            <person name="Susilo A.W."/>
            <person name="Rosmana A."/>
            <person name="McMahon P."/>
            <person name="Junaid M."/>
            <person name="Guest D."/>
            <person name="Kheng T.Y."/>
            <person name="Meinhardt L.W."/>
            <person name="Bailey B.A."/>
        </authorList>
    </citation>
    <scope>NUCLEOTIDE SEQUENCE [LARGE SCALE GENOMIC DNA]</scope>
    <source>
        <strain evidence="2 3">CT2</strain>
    </source>
</reference>
<dbReference type="Proteomes" id="UP000383932">
    <property type="component" value="Unassembled WGS sequence"/>
</dbReference>
<feature type="compositionally biased region" description="Polar residues" evidence="1">
    <location>
        <begin position="53"/>
        <end position="62"/>
    </location>
</feature>
<organism evidence="2 3">
    <name type="scientific">Ceratobasidium theobromae</name>
    <dbReference type="NCBI Taxonomy" id="1582974"/>
    <lineage>
        <taxon>Eukaryota</taxon>
        <taxon>Fungi</taxon>
        <taxon>Dikarya</taxon>
        <taxon>Basidiomycota</taxon>
        <taxon>Agaricomycotina</taxon>
        <taxon>Agaricomycetes</taxon>
        <taxon>Cantharellales</taxon>
        <taxon>Ceratobasidiaceae</taxon>
        <taxon>Ceratobasidium</taxon>
    </lineage>
</organism>
<evidence type="ECO:0000256" key="1">
    <source>
        <dbReference type="SAM" id="MobiDB-lite"/>
    </source>
</evidence>
<feature type="compositionally biased region" description="Basic residues" evidence="1">
    <location>
        <begin position="31"/>
        <end position="43"/>
    </location>
</feature>
<dbReference type="OrthoDB" id="3219750at2759"/>
<gene>
    <name evidence="2" type="ORF">CTheo_3778</name>
</gene>
<name>A0A5N5QM92_9AGAM</name>
<evidence type="ECO:0000313" key="2">
    <source>
        <dbReference type="EMBL" id="KAB5592794.1"/>
    </source>
</evidence>
<keyword evidence="3" id="KW-1185">Reference proteome</keyword>
<evidence type="ECO:0000313" key="3">
    <source>
        <dbReference type="Proteomes" id="UP000383932"/>
    </source>
</evidence>
<sequence>MSGTGPQRTSDRLKQKAEAPALNPPAAQSILHKRRKAQAKKPNKIVSLVNPKKASQSTSQPASRPVAIATPVNPQAIHPTTAAQPPYQIPNCGYSAYPAQQYYTYAPTWFNPCPPASSSHNPQPYLANTIQPPLATAAYSLTTTHSSQQTTLAPATSMMSTSGSAPITHVTVPAVPTVFIAPAAPLAPTTLAAPAISTIPATVSTATSTAMTSISPITHKANKPKALLKEERKRRGERTHEIAMFTHKLRKGLPPFIQGVDPLDLGPYGRWKSARTLKFTTPFPDFFDFTIWPVFVEMENRDVSGEVIKNELNTRTLEITGIWKEWKAGLEAELVKILEGGRASLEDESLAQVQKFGDVALPNVTLTATIVNPPISSSRSPYQEVLSKYSPHVQLLLRADSIFRTNYESGPYFYPVHFELFQRDWYYYGPWEPDAKAIEQREFAKEHDERMCEIEYDVRGVKIARRFLKELGCPDASYIELASMGPRFLCGRCDEFIWPVDWAPLVTHYLEQEEEWNKTLEAHSQVTSHPTIKYKNLHDFSVYDKPTIVLVDRTEQRKLFKKDEHHVGFLMRCKLCKELGLQHTGWGKSNLEFHVKNVHMIDHPQEGEHFSQYSG</sequence>
<dbReference type="EMBL" id="SSOP01000054">
    <property type="protein sequence ID" value="KAB5592794.1"/>
    <property type="molecule type" value="Genomic_DNA"/>
</dbReference>
<accession>A0A5N5QM92</accession>
<dbReference type="AlphaFoldDB" id="A0A5N5QM92"/>
<feature type="region of interest" description="Disordered" evidence="1">
    <location>
        <begin position="1"/>
        <end position="65"/>
    </location>
</feature>
<proteinExistence type="predicted"/>